<feature type="compositionally biased region" description="Low complexity" evidence="1">
    <location>
        <begin position="100"/>
        <end position="113"/>
    </location>
</feature>
<dbReference type="Proteomes" id="UP000198638">
    <property type="component" value="Unassembled WGS sequence"/>
</dbReference>
<dbReference type="OrthoDB" id="9114171at2"/>
<dbReference type="STRING" id="83784.SAMN05192564_11519"/>
<protein>
    <submittedName>
        <fullName evidence="2">Uncharacterized protein</fullName>
    </submittedName>
</protein>
<feature type="region of interest" description="Disordered" evidence="1">
    <location>
        <begin position="100"/>
        <end position="119"/>
    </location>
</feature>
<organism evidence="2 3">
    <name type="scientific">Paraburkholderia sartisoli</name>
    <dbReference type="NCBI Taxonomy" id="83784"/>
    <lineage>
        <taxon>Bacteria</taxon>
        <taxon>Pseudomonadati</taxon>
        <taxon>Pseudomonadota</taxon>
        <taxon>Betaproteobacteria</taxon>
        <taxon>Burkholderiales</taxon>
        <taxon>Burkholderiaceae</taxon>
        <taxon>Paraburkholderia</taxon>
    </lineage>
</organism>
<dbReference type="AlphaFoldDB" id="A0A1H4HTH1"/>
<dbReference type="RefSeq" id="WP_090538175.1">
    <property type="nucleotide sequence ID" value="NZ_FNRQ01000015.1"/>
</dbReference>
<accession>A0A1H4HTH1</accession>
<dbReference type="EMBL" id="FNRQ01000015">
    <property type="protein sequence ID" value="SEB24770.1"/>
    <property type="molecule type" value="Genomic_DNA"/>
</dbReference>
<gene>
    <name evidence="2" type="ORF">SAMN05192564_11519</name>
</gene>
<proteinExistence type="predicted"/>
<reference evidence="3" key="1">
    <citation type="submission" date="2016-10" db="EMBL/GenBank/DDBJ databases">
        <authorList>
            <person name="Varghese N."/>
            <person name="Submissions S."/>
        </authorList>
    </citation>
    <scope>NUCLEOTIDE SEQUENCE [LARGE SCALE GENOMIC DNA]</scope>
    <source>
        <strain evidence="3">LMG 24000</strain>
    </source>
</reference>
<name>A0A1H4HTH1_9BURK</name>
<evidence type="ECO:0000256" key="1">
    <source>
        <dbReference type="SAM" id="MobiDB-lite"/>
    </source>
</evidence>
<sequence>MSLEAALQENTATMRALIAALTAAGALQTALQENTATMRELIAALTAAGALQTAQASSAAASSPAVKAVVKAQKEADAKKSDATLTGKSAIQQAEEDVAADAAANASGEASVQTGESSSTVLTADLQPWHSKTADTYAELKDADASLDNVKKAILAINAKISRDQATAVLARFGAQAVTAKPDKTGLDEDQYADFFKLCLDVLSGRVDATASMASE</sequence>
<evidence type="ECO:0000313" key="3">
    <source>
        <dbReference type="Proteomes" id="UP000198638"/>
    </source>
</evidence>
<evidence type="ECO:0000313" key="2">
    <source>
        <dbReference type="EMBL" id="SEB24770.1"/>
    </source>
</evidence>
<keyword evidence="3" id="KW-1185">Reference proteome</keyword>